<comment type="pathway">
    <text evidence="9">Cofactor biosynthesis; biotin biosynthesis; biotin from 7,8-diaminononanoate: step 1/2.</text>
</comment>
<dbReference type="OrthoDB" id="9802097at2"/>
<comment type="subcellular location">
    <subcellularLocation>
        <location evidence="9">Cytoplasm</location>
    </subcellularLocation>
</comment>
<keyword evidence="4 9" id="KW-0547">Nucleotide-binding</keyword>
<dbReference type="GO" id="GO:0009102">
    <property type="term" value="P:biotin biosynthetic process"/>
    <property type="evidence" value="ECO:0007669"/>
    <property type="project" value="UniProtKB-UniRule"/>
</dbReference>
<evidence type="ECO:0000256" key="3">
    <source>
        <dbReference type="ARBA" id="ARBA00022723"/>
    </source>
</evidence>
<comment type="caution">
    <text evidence="10">The sequence shown here is derived from an EMBL/GenBank/DDBJ whole genome shotgun (WGS) entry which is preliminary data.</text>
</comment>
<proteinExistence type="inferred from homology"/>
<keyword evidence="1 9" id="KW-0963">Cytoplasm</keyword>
<evidence type="ECO:0000256" key="5">
    <source>
        <dbReference type="ARBA" id="ARBA00022756"/>
    </source>
</evidence>
<feature type="active site" evidence="9">
    <location>
        <position position="33"/>
    </location>
</feature>
<dbReference type="eggNOG" id="COG0132">
    <property type="taxonomic scope" value="Bacteria"/>
</dbReference>
<dbReference type="EMBL" id="JNFF01000026">
    <property type="protein sequence ID" value="KEQ30832.1"/>
    <property type="molecule type" value="Genomic_DNA"/>
</dbReference>
<sequence length="204" mass="22953">MNNPLFVTGIGTGIGKTVVSAVICYQNKMDYWKPVQAGDLHYTDTEIVRELTGHHHSRFHPERHRFMLAASPHEAAAAENVRITLQDFILPGHLRPLLIEGAGGLLVPLSDNLLTAELIRHLKADLILVIRDYLGCINHSLLTLEVIKLRGLNLKQVIFNGDFNPYSKKVIISQLPSNCPWTDLQELTEINHNSLSRLPKLLKF</sequence>
<feature type="binding site" evidence="9">
    <location>
        <position position="100"/>
    </location>
    <ligand>
        <name>Mg(2+)</name>
        <dbReference type="ChEBI" id="CHEBI:18420"/>
    </ligand>
</feature>
<dbReference type="InterPro" id="IPR027417">
    <property type="entry name" value="P-loop_NTPase"/>
</dbReference>
<dbReference type="CDD" id="cd03109">
    <property type="entry name" value="DTBS"/>
    <property type="match status" value="1"/>
</dbReference>
<dbReference type="NCBIfam" id="TIGR00347">
    <property type="entry name" value="bioD"/>
    <property type="match status" value="1"/>
</dbReference>
<comment type="cofactor">
    <cofactor evidence="9">
        <name>Mg(2+)</name>
        <dbReference type="ChEBI" id="CHEBI:18420"/>
    </cofactor>
</comment>
<comment type="similarity">
    <text evidence="9">Belongs to the dethiobiotin synthetase family.</text>
</comment>
<comment type="function">
    <text evidence="9">Catalyzes a mechanistically unusual reaction, the ATP-dependent insertion of CO2 between the N7 and N8 nitrogen atoms of 7,8-diaminopelargonic acid (DAPA, also called 7,8-diammoniononanoate) to form a ureido ring.</text>
</comment>
<evidence type="ECO:0000313" key="10">
    <source>
        <dbReference type="EMBL" id="KEQ30832.1"/>
    </source>
</evidence>
<evidence type="ECO:0000256" key="9">
    <source>
        <dbReference type="HAMAP-Rule" id="MF_00336"/>
    </source>
</evidence>
<comment type="catalytic activity">
    <reaction evidence="9">
        <text>(7R,8S)-7,8-diammoniononanoate + CO2 + ATP = (4R,5S)-dethiobiotin + ADP + phosphate + 3 H(+)</text>
        <dbReference type="Rhea" id="RHEA:15805"/>
        <dbReference type="ChEBI" id="CHEBI:15378"/>
        <dbReference type="ChEBI" id="CHEBI:16526"/>
        <dbReference type="ChEBI" id="CHEBI:30616"/>
        <dbReference type="ChEBI" id="CHEBI:43474"/>
        <dbReference type="ChEBI" id="CHEBI:149469"/>
        <dbReference type="ChEBI" id="CHEBI:149473"/>
        <dbReference type="ChEBI" id="CHEBI:456216"/>
        <dbReference type="EC" id="6.3.3.3"/>
    </reaction>
</comment>
<reference evidence="10 11" key="1">
    <citation type="journal article" date="1992" name="Int. J. Syst. Bacteriol.">
        <title>Sphingobacterium antarcticus sp. nov. a Psychrotrophic Bacterium from the Soils of Schirmacher Oasis, Antarctica.</title>
        <authorList>
            <person name="Shivaji S."/>
            <person name="Ray M.K."/>
            <person name="Rao N.S."/>
            <person name="Saiserr L."/>
            <person name="Jagannadham M.V."/>
            <person name="Kumar G.S."/>
            <person name="Reddy G."/>
            <person name="Bhargava P.M."/>
        </authorList>
    </citation>
    <scope>NUCLEOTIDE SEQUENCE [LARGE SCALE GENOMIC DNA]</scope>
    <source>
        <strain evidence="10 11">4BY</strain>
    </source>
</reference>
<organism evidence="10 11">
    <name type="scientific">Pedobacter antarcticus 4BY</name>
    <dbReference type="NCBI Taxonomy" id="1358423"/>
    <lineage>
        <taxon>Bacteria</taxon>
        <taxon>Pseudomonadati</taxon>
        <taxon>Bacteroidota</taxon>
        <taxon>Sphingobacteriia</taxon>
        <taxon>Sphingobacteriales</taxon>
        <taxon>Sphingobacteriaceae</taxon>
        <taxon>Pedobacter</taxon>
    </lineage>
</organism>
<dbReference type="Proteomes" id="UP000028007">
    <property type="component" value="Unassembled WGS sequence"/>
</dbReference>
<dbReference type="Gene3D" id="3.40.50.300">
    <property type="entry name" value="P-loop containing nucleotide triphosphate hydrolases"/>
    <property type="match status" value="1"/>
</dbReference>
<protein>
    <recommendedName>
        <fullName evidence="9">ATP-dependent dethiobiotin synthetase BioD</fullName>
        <ecNumber evidence="9">6.3.3.3</ecNumber>
    </recommendedName>
    <alternativeName>
        <fullName evidence="9">DTB synthetase</fullName>
        <shortName evidence="9">DTBS</shortName>
    </alternativeName>
    <alternativeName>
        <fullName evidence="9">Dethiobiotin synthase</fullName>
    </alternativeName>
</protein>
<keyword evidence="3 9" id="KW-0479">Metal-binding</keyword>
<evidence type="ECO:0000256" key="7">
    <source>
        <dbReference type="ARBA" id="ARBA00022842"/>
    </source>
</evidence>
<dbReference type="HAMAP" id="MF_00336">
    <property type="entry name" value="BioD"/>
    <property type="match status" value="1"/>
</dbReference>
<evidence type="ECO:0000256" key="4">
    <source>
        <dbReference type="ARBA" id="ARBA00022741"/>
    </source>
</evidence>
<accession>A0A081PJF9</accession>
<evidence type="ECO:0000256" key="6">
    <source>
        <dbReference type="ARBA" id="ARBA00022840"/>
    </source>
</evidence>
<keyword evidence="2 9" id="KW-0436">Ligase</keyword>
<feature type="binding site" evidence="9">
    <location>
        <position position="44"/>
    </location>
    <ligand>
        <name>Mg(2+)</name>
        <dbReference type="ChEBI" id="CHEBI:18420"/>
    </ligand>
</feature>
<dbReference type="GO" id="GO:0005524">
    <property type="term" value="F:ATP binding"/>
    <property type="evidence" value="ECO:0007669"/>
    <property type="project" value="UniProtKB-UniRule"/>
</dbReference>
<gene>
    <name evidence="9" type="primary">bioD</name>
    <name evidence="10" type="ORF">N180_15880</name>
</gene>
<dbReference type="AlphaFoldDB" id="A0A081PJF9"/>
<dbReference type="GO" id="GO:0000287">
    <property type="term" value="F:magnesium ion binding"/>
    <property type="evidence" value="ECO:0007669"/>
    <property type="project" value="UniProtKB-UniRule"/>
</dbReference>
<dbReference type="Pfam" id="PF13500">
    <property type="entry name" value="AAA_26"/>
    <property type="match status" value="1"/>
</dbReference>
<dbReference type="UniPathway" id="UPA00078">
    <property type="reaction ID" value="UER00161"/>
</dbReference>
<feature type="binding site" evidence="9">
    <location>
        <position position="17"/>
    </location>
    <ligand>
        <name>Mg(2+)</name>
        <dbReference type="ChEBI" id="CHEBI:18420"/>
    </ligand>
</feature>
<keyword evidence="5 9" id="KW-0093">Biotin biosynthesis</keyword>
<dbReference type="EC" id="6.3.3.3" evidence="9"/>
<dbReference type="InterPro" id="IPR004472">
    <property type="entry name" value="DTB_synth_BioD"/>
</dbReference>
<keyword evidence="7 9" id="KW-0460">Magnesium</keyword>
<keyword evidence="6 9" id="KW-0067">ATP-binding</keyword>
<dbReference type="GO" id="GO:0005829">
    <property type="term" value="C:cytosol"/>
    <property type="evidence" value="ECO:0007669"/>
    <property type="project" value="TreeGrafter"/>
</dbReference>
<feature type="binding site" evidence="9">
    <location>
        <begin position="13"/>
        <end position="18"/>
    </location>
    <ligand>
        <name>ATP</name>
        <dbReference type="ChEBI" id="CHEBI:30616"/>
    </ligand>
</feature>
<feature type="binding site" evidence="9">
    <location>
        <begin position="100"/>
        <end position="103"/>
    </location>
    <ligand>
        <name>ATP</name>
        <dbReference type="ChEBI" id="CHEBI:30616"/>
    </ligand>
</feature>
<dbReference type="PANTHER" id="PTHR43210">
    <property type="entry name" value="DETHIOBIOTIN SYNTHETASE"/>
    <property type="match status" value="1"/>
</dbReference>
<comment type="catalytic activity">
    <reaction evidence="8">
        <text>(7R,8S)-8-amino-7-(carboxyamino)nonanoate + ATP = (4R,5S)-dethiobiotin + ADP + phosphate + H(+)</text>
        <dbReference type="Rhea" id="RHEA:63684"/>
        <dbReference type="ChEBI" id="CHEBI:15378"/>
        <dbReference type="ChEBI" id="CHEBI:30616"/>
        <dbReference type="ChEBI" id="CHEBI:43474"/>
        <dbReference type="ChEBI" id="CHEBI:149470"/>
        <dbReference type="ChEBI" id="CHEBI:149473"/>
        <dbReference type="ChEBI" id="CHEBI:456216"/>
    </reaction>
</comment>
<feature type="binding site" evidence="9">
    <location>
        <begin position="199"/>
        <end position="201"/>
    </location>
    <ligand>
        <name>ATP</name>
        <dbReference type="ChEBI" id="CHEBI:30616"/>
    </ligand>
</feature>
<evidence type="ECO:0000313" key="11">
    <source>
        <dbReference type="Proteomes" id="UP000028007"/>
    </source>
</evidence>
<dbReference type="SUPFAM" id="SSF52540">
    <property type="entry name" value="P-loop containing nucleoside triphosphate hydrolases"/>
    <property type="match status" value="1"/>
</dbReference>
<dbReference type="GO" id="GO:0004141">
    <property type="term" value="F:dethiobiotin synthase activity"/>
    <property type="evidence" value="ECO:0007669"/>
    <property type="project" value="UniProtKB-UniRule"/>
</dbReference>
<evidence type="ECO:0000256" key="1">
    <source>
        <dbReference type="ARBA" id="ARBA00022490"/>
    </source>
</evidence>
<comment type="subunit">
    <text evidence="9">Homodimer.</text>
</comment>
<keyword evidence="11" id="KW-1185">Reference proteome</keyword>
<dbReference type="RefSeq" id="WP_037438940.1">
    <property type="nucleotide sequence ID" value="NZ_JNFF01000026.1"/>
</dbReference>
<evidence type="ECO:0000256" key="8">
    <source>
        <dbReference type="ARBA" id="ARBA00047386"/>
    </source>
</evidence>
<feature type="binding site" evidence="9">
    <location>
        <position position="44"/>
    </location>
    <ligand>
        <name>ATP</name>
        <dbReference type="ChEBI" id="CHEBI:30616"/>
    </ligand>
</feature>
<evidence type="ECO:0000256" key="2">
    <source>
        <dbReference type="ARBA" id="ARBA00022598"/>
    </source>
</evidence>
<comment type="caution">
    <text evidence="9">Lacks conserved residue(s) required for the propagation of feature annotation.</text>
</comment>
<name>A0A081PJF9_9SPHI</name>
<dbReference type="PANTHER" id="PTHR43210:SF2">
    <property type="entry name" value="ATP-DEPENDENT DETHIOBIOTIN SYNTHETASE BIOD 2"/>
    <property type="match status" value="1"/>
</dbReference>